<comment type="caution">
    <text evidence="2">The sequence shown here is derived from an EMBL/GenBank/DDBJ whole genome shotgun (WGS) entry which is preliminary data.</text>
</comment>
<keyword evidence="3" id="KW-1185">Reference proteome</keyword>
<evidence type="ECO:0000313" key="3">
    <source>
        <dbReference type="Proteomes" id="UP000824469"/>
    </source>
</evidence>
<dbReference type="AlphaFoldDB" id="A0AA38BYV1"/>
<evidence type="ECO:0000313" key="2">
    <source>
        <dbReference type="EMBL" id="KAH9289666.1"/>
    </source>
</evidence>
<feature type="non-terminal residue" evidence="2">
    <location>
        <position position="67"/>
    </location>
</feature>
<organism evidence="2 3">
    <name type="scientific">Taxus chinensis</name>
    <name type="common">Chinese yew</name>
    <name type="synonym">Taxus wallichiana var. chinensis</name>
    <dbReference type="NCBI Taxonomy" id="29808"/>
    <lineage>
        <taxon>Eukaryota</taxon>
        <taxon>Viridiplantae</taxon>
        <taxon>Streptophyta</taxon>
        <taxon>Embryophyta</taxon>
        <taxon>Tracheophyta</taxon>
        <taxon>Spermatophyta</taxon>
        <taxon>Pinopsida</taxon>
        <taxon>Pinidae</taxon>
        <taxon>Conifers II</taxon>
        <taxon>Cupressales</taxon>
        <taxon>Taxaceae</taxon>
        <taxon>Taxus</taxon>
    </lineage>
</organism>
<proteinExistence type="predicted"/>
<gene>
    <name evidence="2" type="ORF">KI387_033783</name>
</gene>
<reference evidence="2 3" key="1">
    <citation type="journal article" date="2021" name="Nat. Plants">
        <title>The Taxus genome provides insights into paclitaxel biosynthesis.</title>
        <authorList>
            <person name="Xiong X."/>
            <person name="Gou J."/>
            <person name="Liao Q."/>
            <person name="Li Y."/>
            <person name="Zhou Q."/>
            <person name="Bi G."/>
            <person name="Li C."/>
            <person name="Du R."/>
            <person name="Wang X."/>
            <person name="Sun T."/>
            <person name="Guo L."/>
            <person name="Liang H."/>
            <person name="Lu P."/>
            <person name="Wu Y."/>
            <person name="Zhang Z."/>
            <person name="Ro D.K."/>
            <person name="Shang Y."/>
            <person name="Huang S."/>
            <person name="Yan J."/>
        </authorList>
    </citation>
    <scope>NUCLEOTIDE SEQUENCE [LARGE SCALE GENOMIC DNA]</scope>
    <source>
        <strain evidence="2">Ta-2019</strain>
    </source>
</reference>
<accession>A0AA38BYV1</accession>
<dbReference type="Proteomes" id="UP000824469">
    <property type="component" value="Unassembled WGS sequence"/>
</dbReference>
<feature type="region of interest" description="Disordered" evidence="1">
    <location>
        <begin position="1"/>
        <end position="23"/>
    </location>
</feature>
<name>A0AA38BYV1_TAXCH</name>
<dbReference type="EMBL" id="JAHRHJ020003813">
    <property type="protein sequence ID" value="KAH9289666.1"/>
    <property type="molecule type" value="Genomic_DNA"/>
</dbReference>
<protein>
    <submittedName>
        <fullName evidence="2">Uncharacterized protein</fullName>
    </submittedName>
</protein>
<sequence>AFCGTVGTSGRTNRPKSRQASTQLISWEASDRKAESAEKGKNCLNLVSRSGTSGHKYAWDADRPVWR</sequence>
<evidence type="ECO:0000256" key="1">
    <source>
        <dbReference type="SAM" id="MobiDB-lite"/>
    </source>
</evidence>
<feature type="non-terminal residue" evidence="2">
    <location>
        <position position="1"/>
    </location>
</feature>